<evidence type="ECO:0000256" key="3">
    <source>
        <dbReference type="ARBA" id="ARBA00022960"/>
    </source>
</evidence>
<name>A0A948T1R5_9FIRM</name>
<dbReference type="Pfam" id="PF14804">
    <property type="entry name" value="Jag_N"/>
    <property type="match status" value="1"/>
</dbReference>
<dbReference type="GO" id="GO:0003723">
    <property type="term" value="F:RNA binding"/>
    <property type="evidence" value="ECO:0007669"/>
    <property type="project" value="UniProtKB-UniRule"/>
</dbReference>
<dbReference type="InterPro" id="IPR032782">
    <property type="entry name" value="KhpB_N"/>
</dbReference>
<dbReference type="PANTHER" id="PTHR35800">
    <property type="entry name" value="PROTEIN JAG"/>
    <property type="match status" value="1"/>
</dbReference>
<evidence type="ECO:0000259" key="8">
    <source>
        <dbReference type="PROSITE" id="PS51061"/>
    </source>
</evidence>
<evidence type="ECO:0000256" key="2">
    <source>
        <dbReference type="ARBA" id="ARBA00022884"/>
    </source>
</evidence>
<dbReference type="Pfam" id="PF01424">
    <property type="entry name" value="R3H"/>
    <property type="match status" value="1"/>
</dbReference>
<dbReference type="Gene3D" id="3.30.300.20">
    <property type="match status" value="1"/>
</dbReference>
<dbReference type="Gene3D" id="3.30.30.80">
    <property type="entry name" value="probable RNA-binding protein from clostridium symbiosum atcc 14940"/>
    <property type="match status" value="1"/>
</dbReference>
<comment type="domain">
    <text evidence="6">Has an N-terminal Jag-N domain and 2 RNA-binding domains (KH and R3H).</text>
</comment>
<dbReference type="PANTHER" id="PTHR35800:SF1">
    <property type="entry name" value="RNA-BINDING PROTEIN KHPB"/>
    <property type="match status" value="1"/>
</dbReference>
<dbReference type="SMART" id="SM01245">
    <property type="entry name" value="Jag_N"/>
    <property type="match status" value="1"/>
</dbReference>
<protein>
    <recommendedName>
        <fullName evidence="6">RNA-binding protein KhpB</fullName>
    </recommendedName>
    <alternativeName>
        <fullName evidence="6">RNA-binding protein EloR</fullName>
    </alternativeName>
</protein>
<keyword evidence="3 6" id="KW-0133">Cell shape</keyword>
<dbReference type="CDD" id="cd02644">
    <property type="entry name" value="R3H_jag"/>
    <property type="match status" value="1"/>
</dbReference>
<dbReference type="Pfam" id="PF13083">
    <property type="entry name" value="KH_KhpA-B"/>
    <property type="match status" value="1"/>
</dbReference>
<proteinExistence type="inferred from homology"/>
<evidence type="ECO:0000256" key="4">
    <source>
        <dbReference type="ARBA" id="ARBA00023186"/>
    </source>
</evidence>
<evidence type="ECO:0000313" key="9">
    <source>
        <dbReference type="EMBL" id="MBU3805772.1"/>
    </source>
</evidence>
<comment type="function">
    <text evidence="6">A probable RNA chaperone. Forms a complex with KhpA which binds to cellular RNA and controls its expression. Plays a role in peptidoglycan (PG) homeostasis and cell length regulation.</text>
</comment>
<comment type="similarity">
    <text evidence="6">Belongs to the KhpB RNA-binding protein family.</text>
</comment>
<dbReference type="NCBIfam" id="NF041568">
    <property type="entry name" value="Jag_EloR"/>
    <property type="match status" value="1"/>
</dbReference>
<keyword evidence="2 6" id="KW-0694">RNA-binding</keyword>
<organism evidence="9 10">
    <name type="scientific">Candidatus Allofournierella pullistercoris</name>
    <dbReference type="NCBI Taxonomy" id="2838597"/>
    <lineage>
        <taxon>Bacteria</taxon>
        <taxon>Bacillati</taxon>
        <taxon>Bacillota</taxon>
        <taxon>Clostridia</taxon>
        <taxon>Eubacteriales</taxon>
        <taxon>Oscillospiraceae</taxon>
        <taxon>Allofournierella</taxon>
    </lineage>
</organism>
<dbReference type="AlphaFoldDB" id="A0A948T1R5"/>
<dbReference type="InterPro" id="IPR038247">
    <property type="entry name" value="Jag_N_dom_sf"/>
</dbReference>
<evidence type="ECO:0000256" key="6">
    <source>
        <dbReference type="HAMAP-Rule" id="MF_00867"/>
    </source>
</evidence>
<dbReference type="InterPro" id="IPR039247">
    <property type="entry name" value="KhpB"/>
</dbReference>
<dbReference type="SMART" id="SM00393">
    <property type="entry name" value="R3H"/>
    <property type="match status" value="1"/>
</dbReference>
<dbReference type="InterPro" id="IPR036867">
    <property type="entry name" value="R3H_dom_sf"/>
</dbReference>
<evidence type="ECO:0000256" key="1">
    <source>
        <dbReference type="ARBA" id="ARBA00022490"/>
    </source>
</evidence>
<accession>A0A948T1R5</accession>
<dbReference type="InterPro" id="IPR015946">
    <property type="entry name" value="KH_dom-like_a/b"/>
</dbReference>
<dbReference type="Gene3D" id="3.30.1370.50">
    <property type="entry name" value="R3H-like domain"/>
    <property type="match status" value="1"/>
</dbReference>
<feature type="region of interest" description="Disordered" evidence="7">
    <location>
        <begin position="62"/>
        <end position="112"/>
    </location>
</feature>
<feature type="domain" description="R3H" evidence="8">
    <location>
        <begin position="201"/>
        <end position="267"/>
    </location>
</feature>
<dbReference type="PROSITE" id="PS51061">
    <property type="entry name" value="R3H"/>
    <property type="match status" value="1"/>
</dbReference>
<reference evidence="9" key="2">
    <citation type="submission" date="2021-04" db="EMBL/GenBank/DDBJ databases">
        <authorList>
            <person name="Gilroy R."/>
        </authorList>
    </citation>
    <scope>NUCLEOTIDE SEQUENCE</scope>
    <source>
        <strain evidence="9">B5_2728</strain>
    </source>
</reference>
<comment type="subcellular location">
    <subcellularLocation>
        <location evidence="6">Cytoplasm</location>
    </subcellularLocation>
</comment>
<comment type="caution">
    <text evidence="9">The sequence shown here is derived from an EMBL/GenBank/DDBJ whole genome shotgun (WGS) entry which is preliminary data.</text>
</comment>
<dbReference type="GO" id="GO:0005737">
    <property type="term" value="C:cytoplasm"/>
    <property type="evidence" value="ECO:0007669"/>
    <property type="project" value="UniProtKB-SubCell"/>
</dbReference>
<dbReference type="GO" id="GO:0009252">
    <property type="term" value="P:peptidoglycan biosynthetic process"/>
    <property type="evidence" value="ECO:0007669"/>
    <property type="project" value="UniProtKB-UniRule"/>
</dbReference>
<gene>
    <name evidence="6" type="primary">khpB</name>
    <name evidence="6" type="synonym">eloR</name>
    <name evidence="9" type="ORF">H9882_02630</name>
</gene>
<evidence type="ECO:0000256" key="7">
    <source>
        <dbReference type="SAM" id="MobiDB-lite"/>
    </source>
</evidence>
<dbReference type="SUPFAM" id="SSF82708">
    <property type="entry name" value="R3H domain"/>
    <property type="match status" value="1"/>
</dbReference>
<evidence type="ECO:0000256" key="5">
    <source>
        <dbReference type="ARBA" id="ARBA00023316"/>
    </source>
</evidence>
<keyword evidence="5 6" id="KW-0961">Cell wall biogenesis/degradation</keyword>
<keyword evidence="1 6" id="KW-0963">Cytoplasm</keyword>
<evidence type="ECO:0000313" key="10">
    <source>
        <dbReference type="Proteomes" id="UP000713596"/>
    </source>
</evidence>
<dbReference type="Proteomes" id="UP000713596">
    <property type="component" value="Unassembled WGS sequence"/>
</dbReference>
<feature type="region of interest" description="Disordered" evidence="7">
    <location>
        <begin position="264"/>
        <end position="314"/>
    </location>
</feature>
<dbReference type="GO" id="GO:0071555">
    <property type="term" value="P:cell wall organization"/>
    <property type="evidence" value="ECO:0007669"/>
    <property type="project" value="UniProtKB-KW"/>
</dbReference>
<dbReference type="CDD" id="cd02414">
    <property type="entry name" value="KH-II_Jag"/>
    <property type="match status" value="1"/>
</dbReference>
<sequence>MREVIVTGKTVEEATQAACEQLGLPREEVSIEILEMPVRRLFRRIPAKVRACALEVEAELPQPPVPKTEQRKEEPAVKQQPQQKAETQPAKPQADKQAEPTSQPTEAAPVQGVDYTQNPKLLAAVEYLQDVFAKMGAEDLTLWVEQQDELYLVKVEGEHVGVLIGHRGETMESLAYLASLVANRVEDDHIKLGLDVAGYREKREKDLQHLAQRMAQKVLQTGRSRSLEPMNAYERRIIHSAVGEIQGVRSESKGDGVQRRVVLYPVGGAKQERGGSRGNRSRKPYAKRSAPERKLEQAGEGMPTAPQRTQHIDDVQEVALYGKIEL</sequence>
<dbReference type="EMBL" id="JAHLFP010000018">
    <property type="protein sequence ID" value="MBU3805772.1"/>
    <property type="molecule type" value="Genomic_DNA"/>
</dbReference>
<dbReference type="InterPro" id="IPR001374">
    <property type="entry name" value="R3H_dom"/>
</dbReference>
<reference evidence="9" key="1">
    <citation type="journal article" date="2021" name="PeerJ">
        <title>Extensive microbial diversity within the chicken gut microbiome revealed by metagenomics and culture.</title>
        <authorList>
            <person name="Gilroy R."/>
            <person name="Ravi A."/>
            <person name="Getino M."/>
            <person name="Pursley I."/>
            <person name="Horton D.L."/>
            <person name="Alikhan N.F."/>
            <person name="Baker D."/>
            <person name="Gharbi K."/>
            <person name="Hall N."/>
            <person name="Watson M."/>
            <person name="Adriaenssens E.M."/>
            <person name="Foster-Nyarko E."/>
            <person name="Jarju S."/>
            <person name="Secka A."/>
            <person name="Antonio M."/>
            <person name="Oren A."/>
            <person name="Chaudhuri R.R."/>
            <person name="La Ragione R."/>
            <person name="Hildebrand F."/>
            <person name="Pallen M.J."/>
        </authorList>
    </citation>
    <scope>NUCLEOTIDE SEQUENCE</scope>
    <source>
        <strain evidence="9">B5_2728</strain>
    </source>
</reference>
<dbReference type="InterPro" id="IPR038008">
    <property type="entry name" value="Jag_KH"/>
</dbReference>
<keyword evidence="4 6" id="KW-0143">Chaperone</keyword>
<dbReference type="GO" id="GO:0008360">
    <property type="term" value="P:regulation of cell shape"/>
    <property type="evidence" value="ECO:0007669"/>
    <property type="project" value="UniProtKB-KW"/>
</dbReference>
<comment type="subunit">
    <text evidence="6">Forms a complex with KhpA.</text>
</comment>
<dbReference type="HAMAP" id="MF_00867">
    <property type="entry name" value="KhpB"/>
    <property type="match status" value="1"/>
</dbReference>
<comment type="caution">
    <text evidence="6">Lacks conserved residue(s) required for the propagation of feature annotation.</text>
</comment>
<dbReference type="InterPro" id="IPR034079">
    <property type="entry name" value="R3H_KhpB"/>
</dbReference>